<dbReference type="EMBL" id="MZMQ01000001">
    <property type="protein sequence ID" value="OQJ62144.1"/>
    <property type="molecule type" value="Genomic_DNA"/>
</dbReference>
<dbReference type="Gene3D" id="2.30.40.10">
    <property type="entry name" value="Urease, subunit C, domain 1"/>
    <property type="match status" value="1"/>
</dbReference>
<feature type="domain" description="Amidohydrolase-related" evidence="2">
    <location>
        <begin position="85"/>
        <end position="407"/>
    </location>
</feature>
<dbReference type="InterPro" id="IPR032466">
    <property type="entry name" value="Metal_Hydrolase"/>
</dbReference>
<dbReference type="AlphaFoldDB" id="A0A225CL44"/>
<proteinExistence type="predicted"/>
<dbReference type="Gene3D" id="3.20.20.140">
    <property type="entry name" value="Metal-dependent hydrolases"/>
    <property type="match status" value="1"/>
</dbReference>
<dbReference type="Proteomes" id="UP000215316">
    <property type="component" value="Unassembled WGS sequence"/>
</dbReference>
<evidence type="ECO:0000259" key="2">
    <source>
        <dbReference type="Pfam" id="PF01979"/>
    </source>
</evidence>
<feature type="region of interest" description="Disordered" evidence="1">
    <location>
        <begin position="1"/>
        <end position="28"/>
    </location>
</feature>
<sequence length="414" mass="43643">MGAADQAPGPRAAGAGGRRRRARRPRADAVSGDLLLRRARVWARPGAPLSEPRDVLIRAGRIVAIGHDLDAGADVPEVDLAGRVVAAGFWNCHVHLTERVWGRVRRDPAAVQAALDDMMLRRGFAGVVDLGSLPRTTHALIRRIEAGDLRGPRILTAGVGIRPVRGLPFYMRPMVPWYLRGLLPMPATRRGARRAVRRQLAGGARVVKLFTGSYVTPERVKPMRRAVARAAVAEAHRLGARVLAHPSDRRGTAVAVDAGVDALAHVPDETEGTAALLAEAAARGIRVVPTLHMFAATVRPDEAYVGPIREALRGFVAAGGRVLFGTDVGYMPDRDTAPELAALARAGLSADAILASLTTEPAAFLGAEAAGSGVVEPGARGDLTVLDVTTAPRPADLARIHAVVRDGAVAWSAG</sequence>
<evidence type="ECO:0000256" key="1">
    <source>
        <dbReference type="SAM" id="MobiDB-lite"/>
    </source>
</evidence>
<dbReference type="SUPFAM" id="SSF51338">
    <property type="entry name" value="Composite domain of metallo-dependent hydrolases"/>
    <property type="match status" value="1"/>
</dbReference>
<accession>A0A225CL44</accession>
<feature type="compositionally biased region" description="Low complexity" evidence="1">
    <location>
        <begin position="1"/>
        <end position="13"/>
    </location>
</feature>
<dbReference type="SUPFAM" id="SSF51556">
    <property type="entry name" value="Metallo-dependent hydrolases"/>
    <property type="match status" value="1"/>
</dbReference>
<dbReference type="Pfam" id="PF01979">
    <property type="entry name" value="Amidohydro_1"/>
    <property type="match status" value="1"/>
</dbReference>
<dbReference type="InterPro" id="IPR051781">
    <property type="entry name" value="Metallo-dep_Hydrolase"/>
</dbReference>
<name>A0A225CL44_9MICO</name>
<dbReference type="InterPro" id="IPR006680">
    <property type="entry name" value="Amidohydro-rel"/>
</dbReference>
<keyword evidence="4" id="KW-1185">Reference proteome</keyword>
<dbReference type="InterPro" id="IPR011059">
    <property type="entry name" value="Metal-dep_hydrolase_composite"/>
</dbReference>
<dbReference type="PANTHER" id="PTHR43135">
    <property type="entry name" value="ALPHA-D-RIBOSE 1-METHYLPHOSPHONATE 5-TRIPHOSPHATE DIPHOSPHATASE"/>
    <property type="match status" value="1"/>
</dbReference>
<evidence type="ECO:0000313" key="4">
    <source>
        <dbReference type="Proteomes" id="UP000215316"/>
    </source>
</evidence>
<dbReference type="PANTHER" id="PTHR43135:SF3">
    <property type="entry name" value="ALPHA-D-RIBOSE 1-METHYLPHOSPHONATE 5-TRIPHOSPHATE DIPHOSPHATASE"/>
    <property type="match status" value="1"/>
</dbReference>
<organism evidence="3 4">
    <name type="scientific">Clavibacter tessellarius</name>
    <dbReference type="NCBI Taxonomy" id="31965"/>
    <lineage>
        <taxon>Bacteria</taxon>
        <taxon>Bacillati</taxon>
        <taxon>Actinomycetota</taxon>
        <taxon>Actinomycetes</taxon>
        <taxon>Micrococcales</taxon>
        <taxon>Microbacteriaceae</taxon>
        <taxon>Clavibacter</taxon>
    </lineage>
</organism>
<gene>
    <name evidence="3" type="ORF">B5P24_03490</name>
</gene>
<dbReference type="OrthoDB" id="3189065at2"/>
<protein>
    <recommendedName>
        <fullName evidence="2">Amidohydrolase-related domain-containing protein</fullName>
    </recommendedName>
</protein>
<comment type="caution">
    <text evidence="3">The sequence shown here is derived from an EMBL/GenBank/DDBJ whole genome shotgun (WGS) entry which is preliminary data.</text>
</comment>
<dbReference type="GO" id="GO:0016810">
    <property type="term" value="F:hydrolase activity, acting on carbon-nitrogen (but not peptide) bonds"/>
    <property type="evidence" value="ECO:0007669"/>
    <property type="project" value="InterPro"/>
</dbReference>
<reference evidence="3" key="1">
    <citation type="submission" date="2017-08" db="EMBL/GenBank/DDBJ databases">
        <title>Genomes of multiple Clavibacter strains from different subspecies.</title>
        <authorList>
            <person name="Yuan X.-K."/>
            <person name="Li X.-S."/>
            <person name="Nie J."/>
            <person name="De Boer S.H."/>
        </authorList>
    </citation>
    <scope>NUCLEOTIDE SEQUENCE [LARGE SCALE GENOMIC DNA]</scope>
    <source>
        <strain evidence="3">ATCC 33566</strain>
    </source>
</reference>
<evidence type="ECO:0000313" key="3">
    <source>
        <dbReference type="EMBL" id="OQJ62144.1"/>
    </source>
</evidence>